<dbReference type="AlphaFoldDB" id="A0A4P6DY96"/>
<dbReference type="Proteomes" id="UP000293589">
    <property type="component" value="Chromosome"/>
</dbReference>
<evidence type="ECO:0000313" key="3">
    <source>
        <dbReference type="Proteomes" id="UP000293589"/>
    </source>
</evidence>
<dbReference type="Gene3D" id="1.10.10.2910">
    <property type="match status" value="1"/>
</dbReference>
<dbReference type="Pfam" id="PF06114">
    <property type="entry name" value="Peptidase_M78"/>
    <property type="match status" value="1"/>
</dbReference>
<accession>A0A4P6DY96</accession>
<gene>
    <name evidence="2" type="ORF">ESN35_03085</name>
</gene>
<organism evidence="2 3">
    <name type="scientific">Bifidobacterium pullorum subsp. gallinarum</name>
    <dbReference type="NCBI Taxonomy" id="78344"/>
    <lineage>
        <taxon>Bacteria</taxon>
        <taxon>Bacillati</taxon>
        <taxon>Actinomycetota</taxon>
        <taxon>Actinomycetes</taxon>
        <taxon>Bifidobacteriales</taxon>
        <taxon>Bifidobacteriaceae</taxon>
        <taxon>Bifidobacterium</taxon>
    </lineage>
</organism>
<dbReference type="InterPro" id="IPR010359">
    <property type="entry name" value="IrrE_HExxH"/>
</dbReference>
<feature type="domain" description="IrrE N-terminal-like" evidence="1">
    <location>
        <begin position="11"/>
        <end position="118"/>
    </location>
</feature>
<reference evidence="2 3" key="1">
    <citation type="submission" date="2019-01" db="EMBL/GenBank/DDBJ databases">
        <title>Complete genome sequence of Bifidobacterium gallinarum CACC 514.</title>
        <authorList>
            <person name="Jung M."/>
        </authorList>
    </citation>
    <scope>NUCLEOTIDE SEQUENCE [LARGE SCALE GENOMIC DNA]</scope>
    <source>
        <strain evidence="2 3">CACC 514</strain>
    </source>
</reference>
<evidence type="ECO:0000259" key="1">
    <source>
        <dbReference type="Pfam" id="PF06114"/>
    </source>
</evidence>
<name>A0A4P6DY96_9BIFI</name>
<evidence type="ECO:0000313" key="2">
    <source>
        <dbReference type="EMBL" id="QAY33810.1"/>
    </source>
</evidence>
<dbReference type="EMBL" id="CP035464">
    <property type="protein sequence ID" value="QAY33810.1"/>
    <property type="molecule type" value="Genomic_DNA"/>
</dbReference>
<proteinExistence type="predicted"/>
<sequence>MTYSQMRWLAARLGVSVASSEDMDDDTAGVYCETTQSILIDRNMTYRQKRCTLAHELVHWEHGDQACTPMLKTKAECRTRRETAMRLIRPTEYASAEVLCDGHPAGIAEELEVTRQVLDDYRRILHDTIPA</sequence>
<dbReference type="KEGG" id="bgx:ESN35_03085"/>
<protein>
    <submittedName>
        <fullName evidence="2">ImmA/IrrE family metallo-endopeptidase</fullName>
    </submittedName>
</protein>